<sequence>MRGSGPCAALRAARRDAADNSGCVLTDRGLTRPDMEVISSFVFNSKAHSPAGEMERRAGGGELQQARVARP</sequence>
<organism evidence="2 3">
    <name type="scientific">Platanthera zijinensis</name>
    <dbReference type="NCBI Taxonomy" id="2320716"/>
    <lineage>
        <taxon>Eukaryota</taxon>
        <taxon>Viridiplantae</taxon>
        <taxon>Streptophyta</taxon>
        <taxon>Embryophyta</taxon>
        <taxon>Tracheophyta</taxon>
        <taxon>Spermatophyta</taxon>
        <taxon>Magnoliopsida</taxon>
        <taxon>Liliopsida</taxon>
        <taxon>Asparagales</taxon>
        <taxon>Orchidaceae</taxon>
        <taxon>Orchidoideae</taxon>
        <taxon>Orchideae</taxon>
        <taxon>Orchidinae</taxon>
        <taxon>Platanthera</taxon>
    </lineage>
</organism>
<evidence type="ECO:0000313" key="2">
    <source>
        <dbReference type="EMBL" id="KAK8946346.1"/>
    </source>
</evidence>
<feature type="region of interest" description="Disordered" evidence="1">
    <location>
        <begin position="45"/>
        <end position="71"/>
    </location>
</feature>
<comment type="caution">
    <text evidence="2">The sequence shown here is derived from an EMBL/GenBank/DDBJ whole genome shotgun (WGS) entry which is preliminary data.</text>
</comment>
<evidence type="ECO:0000313" key="3">
    <source>
        <dbReference type="Proteomes" id="UP001418222"/>
    </source>
</evidence>
<dbReference type="EMBL" id="JBBWWQ010000005">
    <property type="protein sequence ID" value="KAK8946346.1"/>
    <property type="molecule type" value="Genomic_DNA"/>
</dbReference>
<dbReference type="AlphaFoldDB" id="A0AAP0BR40"/>
<keyword evidence="3" id="KW-1185">Reference proteome</keyword>
<name>A0AAP0BR40_9ASPA</name>
<protein>
    <submittedName>
        <fullName evidence="2">Uncharacterized protein</fullName>
    </submittedName>
</protein>
<gene>
    <name evidence="2" type="ORF">KSP39_PZI006943</name>
</gene>
<reference evidence="2 3" key="1">
    <citation type="journal article" date="2022" name="Nat. Plants">
        <title>Genomes of leafy and leafless Platanthera orchids illuminate the evolution of mycoheterotrophy.</title>
        <authorList>
            <person name="Li M.H."/>
            <person name="Liu K.W."/>
            <person name="Li Z."/>
            <person name="Lu H.C."/>
            <person name="Ye Q.L."/>
            <person name="Zhang D."/>
            <person name="Wang J.Y."/>
            <person name="Li Y.F."/>
            <person name="Zhong Z.M."/>
            <person name="Liu X."/>
            <person name="Yu X."/>
            <person name="Liu D.K."/>
            <person name="Tu X.D."/>
            <person name="Liu B."/>
            <person name="Hao Y."/>
            <person name="Liao X.Y."/>
            <person name="Jiang Y.T."/>
            <person name="Sun W.H."/>
            <person name="Chen J."/>
            <person name="Chen Y.Q."/>
            <person name="Ai Y."/>
            <person name="Zhai J.W."/>
            <person name="Wu S.S."/>
            <person name="Zhou Z."/>
            <person name="Hsiao Y.Y."/>
            <person name="Wu W.L."/>
            <person name="Chen Y.Y."/>
            <person name="Lin Y.F."/>
            <person name="Hsu J.L."/>
            <person name="Li C.Y."/>
            <person name="Wang Z.W."/>
            <person name="Zhao X."/>
            <person name="Zhong W.Y."/>
            <person name="Ma X.K."/>
            <person name="Ma L."/>
            <person name="Huang J."/>
            <person name="Chen G.Z."/>
            <person name="Huang M.Z."/>
            <person name="Huang L."/>
            <person name="Peng D.H."/>
            <person name="Luo Y.B."/>
            <person name="Zou S.Q."/>
            <person name="Chen S.P."/>
            <person name="Lan S."/>
            <person name="Tsai W.C."/>
            <person name="Van de Peer Y."/>
            <person name="Liu Z.J."/>
        </authorList>
    </citation>
    <scope>NUCLEOTIDE SEQUENCE [LARGE SCALE GENOMIC DNA]</scope>
    <source>
        <strain evidence="2">Lor287</strain>
    </source>
</reference>
<accession>A0AAP0BR40</accession>
<evidence type="ECO:0000256" key="1">
    <source>
        <dbReference type="SAM" id="MobiDB-lite"/>
    </source>
</evidence>
<proteinExistence type="predicted"/>
<dbReference type="Proteomes" id="UP001418222">
    <property type="component" value="Unassembled WGS sequence"/>
</dbReference>